<dbReference type="GO" id="GO:0031012">
    <property type="term" value="C:extracellular matrix"/>
    <property type="evidence" value="ECO:0007669"/>
    <property type="project" value="TreeGrafter"/>
</dbReference>
<gene>
    <name evidence="2" type="ORF">PACLA_8A030666</name>
</gene>
<dbReference type="PANTHER" id="PTHR33395:SF22">
    <property type="entry name" value="REVERSE TRANSCRIPTASE DOMAIN-CONTAINING PROTEIN"/>
    <property type="match status" value="1"/>
</dbReference>
<keyword evidence="3" id="KW-1185">Reference proteome</keyword>
<reference evidence="2" key="1">
    <citation type="submission" date="2020-04" db="EMBL/GenBank/DDBJ databases">
        <authorList>
            <person name="Alioto T."/>
            <person name="Alioto T."/>
            <person name="Gomez Garrido J."/>
        </authorList>
    </citation>
    <scope>NUCLEOTIDE SEQUENCE</scope>
    <source>
        <strain evidence="2">A484AB</strain>
    </source>
</reference>
<dbReference type="Proteomes" id="UP001152795">
    <property type="component" value="Unassembled WGS sequence"/>
</dbReference>
<dbReference type="EMBL" id="CACRXK020010046">
    <property type="protein sequence ID" value="CAB4018530.1"/>
    <property type="molecule type" value="Genomic_DNA"/>
</dbReference>
<feature type="domain" description="Endonuclease/exonuclease/phosphatase" evidence="1">
    <location>
        <begin position="134"/>
        <end position="246"/>
    </location>
</feature>
<comment type="caution">
    <text evidence="2">The sequence shown here is derived from an EMBL/GenBank/DDBJ whole genome shotgun (WGS) entry which is preliminary data.</text>
</comment>
<dbReference type="InterPro" id="IPR005135">
    <property type="entry name" value="Endo/exonuclease/phosphatase"/>
</dbReference>
<proteinExistence type="predicted"/>
<dbReference type="SUPFAM" id="SSF56672">
    <property type="entry name" value="DNA/RNA polymerases"/>
    <property type="match status" value="1"/>
</dbReference>
<dbReference type="SUPFAM" id="SSF56219">
    <property type="entry name" value="DNase I-like"/>
    <property type="match status" value="1"/>
</dbReference>
<accession>A0A6S7IP45</accession>
<evidence type="ECO:0000259" key="1">
    <source>
        <dbReference type="Pfam" id="PF14529"/>
    </source>
</evidence>
<evidence type="ECO:0000313" key="3">
    <source>
        <dbReference type="Proteomes" id="UP001152795"/>
    </source>
</evidence>
<dbReference type="PANTHER" id="PTHR33395">
    <property type="entry name" value="TRANSCRIPTASE, PUTATIVE-RELATED-RELATED"/>
    <property type="match status" value="1"/>
</dbReference>
<sequence>MLRAINLLQSLLMLNLLLYFTIYIESTPQRDLVINTYATPLYPALGEPTLLNKIPTPFTKRHRWLKTRIQYYSNTSASYNITTTAILVCGDVHPNPGPTPIKQSGTKLNCLRTLYLNARSLKAVVESPDDGGVFYRPPNSDEDILTELRASLDRLDESCQLVLVGDFNLPNIDWSLDFPSPNSEGGLKEELFCEIITDQFLYQMANGPTHLRGNKLDCVFCNIPELITNVNCINPTNLFPSDHYLIEFDIKLCFQRAKATIDQFVPKKTVLNINTPPWIDREVKHLINKKYTALRKYRQKRTEVRKRKLRQLTQETKDLIKAKRQQYLERVQDSLTRSPKLFWSYHKHILRSRNAPSSNTYNNVTASTPNKKAELFNEYFASVFLPKSTIKNINQDCMNPKTCEKISSIEISECEVERYLNNLDTSKAYGPDGIPPRLLKECSKEISSSLCSLFNKSIETGRVPREWKKANVIPIHKKDCVEPVTNYRPISLLPIVSKLLSVLHDIWKSLDNNKQVDVLYLDFSKAFDSVDHDILLQKLQIHGINGSLLRWFESYLNDRQQRVVIEGAASSWSPVTSGVPQDDAKLY</sequence>
<organism evidence="2 3">
    <name type="scientific">Paramuricea clavata</name>
    <name type="common">Red gorgonian</name>
    <name type="synonym">Violescent sea-whip</name>
    <dbReference type="NCBI Taxonomy" id="317549"/>
    <lineage>
        <taxon>Eukaryota</taxon>
        <taxon>Metazoa</taxon>
        <taxon>Cnidaria</taxon>
        <taxon>Anthozoa</taxon>
        <taxon>Octocorallia</taxon>
        <taxon>Malacalcyonacea</taxon>
        <taxon>Plexauridae</taxon>
        <taxon>Paramuricea</taxon>
    </lineage>
</organism>
<dbReference type="InterPro" id="IPR036691">
    <property type="entry name" value="Endo/exonu/phosph_ase_sf"/>
</dbReference>
<dbReference type="OrthoDB" id="5990125at2759"/>
<dbReference type="AlphaFoldDB" id="A0A6S7IP45"/>
<dbReference type="GO" id="GO:0003824">
    <property type="term" value="F:catalytic activity"/>
    <property type="evidence" value="ECO:0007669"/>
    <property type="project" value="InterPro"/>
</dbReference>
<dbReference type="Pfam" id="PF14529">
    <property type="entry name" value="Exo_endo_phos_2"/>
    <property type="match status" value="1"/>
</dbReference>
<name>A0A6S7IP45_PARCT</name>
<evidence type="ECO:0000313" key="2">
    <source>
        <dbReference type="EMBL" id="CAB4018530.1"/>
    </source>
</evidence>
<feature type="non-terminal residue" evidence="2">
    <location>
        <position position="1"/>
    </location>
</feature>
<dbReference type="Gene3D" id="3.60.10.10">
    <property type="entry name" value="Endonuclease/exonuclease/phosphatase"/>
    <property type="match status" value="1"/>
</dbReference>
<dbReference type="InterPro" id="IPR043502">
    <property type="entry name" value="DNA/RNA_pol_sf"/>
</dbReference>
<protein>
    <recommendedName>
        <fullName evidence="1">Endonuclease/exonuclease/phosphatase domain-containing protein</fullName>
    </recommendedName>
</protein>